<dbReference type="InterPro" id="IPR045394">
    <property type="entry name" value="Abhydrolase_dom"/>
</dbReference>
<dbReference type="EMBL" id="CZAL01000010">
    <property type="protein sequence ID" value="CUP44970.1"/>
    <property type="molecule type" value="Genomic_DNA"/>
</dbReference>
<reference evidence="2 3" key="1">
    <citation type="submission" date="2015-09" db="EMBL/GenBank/DDBJ databases">
        <authorList>
            <consortium name="Pathogen Informatics"/>
        </authorList>
    </citation>
    <scope>NUCLEOTIDE SEQUENCE [LARGE SCALE GENOMIC DNA]</scope>
    <source>
        <strain evidence="2 3">2789STDY5834885</strain>
    </source>
</reference>
<accession>A0A174NEM2</accession>
<evidence type="ECO:0000313" key="3">
    <source>
        <dbReference type="Proteomes" id="UP000095709"/>
    </source>
</evidence>
<organism evidence="2 3">
    <name type="scientific">Fusicatenibacter saccharivorans</name>
    <dbReference type="NCBI Taxonomy" id="1150298"/>
    <lineage>
        <taxon>Bacteria</taxon>
        <taxon>Bacillati</taxon>
        <taxon>Bacillota</taxon>
        <taxon>Clostridia</taxon>
        <taxon>Lachnospirales</taxon>
        <taxon>Lachnospiraceae</taxon>
        <taxon>Fusicatenibacter</taxon>
    </lineage>
</organism>
<feature type="domain" description="Alpha/beta hydrolase" evidence="1">
    <location>
        <begin position="7"/>
        <end position="475"/>
    </location>
</feature>
<evidence type="ECO:0000259" key="1">
    <source>
        <dbReference type="Pfam" id="PF20091"/>
    </source>
</evidence>
<dbReference type="Pfam" id="PF20091">
    <property type="entry name" value="Abhydrolase_10"/>
    <property type="match status" value="1"/>
</dbReference>
<dbReference type="RefSeq" id="WP_055266997.1">
    <property type="nucleotide sequence ID" value="NZ_CZAL01000010.1"/>
</dbReference>
<dbReference type="AlphaFoldDB" id="A0A174NEM2"/>
<gene>
    <name evidence="2" type="ORF">ERS852498_02014</name>
</gene>
<protein>
    <recommendedName>
        <fullName evidence="1">Alpha/beta hydrolase domain-containing protein</fullName>
    </recommendedName>
</protein>
<name>A0A174NEM2_9FIRM</name>
<proteinExistence type="predicted"/>
<dbReference type="Proteomes" id="UP000095709">
    <property type="component" value="Unassembled WGS sequence"/>
</dbReference>
<sequence>MITRLEEIPVTKESYPFASAERYLKLSERGYVEKEYYMYGTANVYETADERGGVRVRTADAPYTNRIIVRAPQDTAKCSGNVVVEIINPTSFMEIDRMWILGWKKFVRDGDIYVGITSKPNTIAKMVEFDEKRYGCLSWANPTPDVPFSERLQVTGGLGDLNHDYETGLFWDMLTDLAWLLRGDEEQNPIREYKREYVYLTGWSQSGSYLFRYLNSFAYRPEVARGACVFNGYLSGGGVHSLGIPVNQYETMTPYHYSLTRVEKAREPFIAVQTESENGRMEAWRIAQQDSDDPEFLFRQYDVTGASHDTSYSYVNYYQNDPDLVRINHLPFYMGKNEEGNDYPSQILFAAAFRNLFTWVRTGAAPAHCDRIAVDSDGENKKDAFGNTIGGLRTCLLDYPTGRYSNTSDIEKGQNFLDPESEKEGLFGYQQAFSKEMIKELYGTLAHYREMAEKNTKEQVTKGFVCREDAAELVEIAVQLAKKRGLE</sequence>
<evidence type="ECO:0000313" key="2">
    <source>
        <dbReference type="EMBL" id="CUP44970.1"/>
    </source>
</evidence>